<evidence type="ECO:0000256" key="3">
    <source>
        <dbReference type="SAM" id="MobiDB-lite"/>
    </source>
</evidence>
<evidence type="ECO:0000313" key="5">
    <source>
        <dbReference type="EMBL" id="EPS96001.1"/>
    </source>
</evidence>
<organism evidence="5 6">
    <name type="scientific">Fomitopsis schrenkii</name>
    <name type="common">Brown rot fungus</name>
    <dbReference type="NCBI Taxonomy" id="2126942"/>
    <lineage>
        <taxon>Eukaryota</taxon>
        <taxon>Fungi</taxon>
        <taxon>Dikarya</taxon>
        <taxon>Basidiomycota</taxon>
        <taxon>Agaricomycotina</taxon>
        <taxon>Agaricomycetes</taxon>
        <taxon>Polyporales</taxon>
        <taxon>Fomitopsis</taxon>
    </lineage>
</organism>
<gene>
    <name evidence="5" type="ORF">FOMPIDRAFT_1025562</name>
</gene>
<evidence type="ECO:0000313" key="6">
    <source>
        <dbReference type="Proteomes" id="UP000015241"/>
    </source>
</evidence>
<dbReference type="InterPro" id="IPR009071">
    <property type="entry name" value="HMG_box_dom"/>
</dbReference>
<feature type="compositionally biased region" description="Basic and acidic residues" evidence="3">
    <location>
        <begin position="164"/>
        <end position="181"/>
    </location>
</feature>
<evidence type="ECO:0000259" key="4">
    <source>
        <dbReference type="PROSITE" id="PS50118"/>
    </source>
</evidence>
<feature type="domain" description="HMG box" evidence="4">
    <location>
        <begin position="123"/>
        <end position="192"/>
    </location>
</feature>
<dbReference type="SMART" id="SM00398">
    <property type="entry name" value="HMG"/>
    <property type="match status" value="2"/>
</dbReference>
<feature type="region of interest" description="Disordered" evidence="3">
    <location>
        <begin position="309"/>
        <end position="358"/>
    </location>
</feature>
<dbReference type="PANTHER" id="PTHR48112">
    <property type="entry name" value="HIGH MOBILITY GROUP PROTEIN DSP1"/>
    <property type="match status" value="1"/>
</dbReference>
<keyword evidence="2" id="KW-0539">Nucleus</keyword>
<protein>
    <recommendedName>
        <fullName evidence="4">HMG box domain-containing protein</fullName>
    </recommendedName>
</protein>
<evidence type="ECO:0000256" key="1">
    <source>
        <dbReference type="ARBA" id="ARBA00023125"/>
    </source>
</evidence>
<dbReference type="AlphaFoldDB" id="S8DRV6"/>
<evidence type="ECO:0000256" key="2">
    <source>
        <dbReference type="PROSITE-ProRule" id="PRU00267"/>
    </source>
</evidence>
<feature type="region of interest" description="Disordered" evidence="3">
    <location>
        <begin position="161"/>
        <end position="181"/>
    </location>
</feature>
<dbReference type="OrthoDB" id="5550281at2759"/>
<keyword evidence="1 2" id="KW-0238">DNA-binding</keyword>
<dbReference type="PROSITE" id="PS50118">
    <property type="entry name" value="HMG_BOX_2"/>
    <property type="match status" value="2"/>
</dbReference>
<proteinExistence type="predicted"/>
<dbReference type="GO" id="GO:0003677">
    <property type="term" value="F:DNA binding"/>
    <property type="evidence" value="ECO:0007669"/>
    <property type="project" value="UniProtKB-UniRule"/>
</dbReference>
<dbReference type="HOGENOM" id="CLU_020994_0_0_1"/>
<dbReference type="InParanoid" id="S8DRV6"/>
<feature type="DNA-binding region" description="HMG box" evidence="2">
    <location>
        <begin position="227"/>
        <end position="299"/>
    </location>
</feature>
<keyword evidence="6" id="KW-1185">Reference proteome</keyword>
<reference evidence="5 6" key="1">
    <citation type="journal article" date="2012" name="Science">
        <title>The Paleozoic origin of enzymatic lignin decomposition reconstructed from 31 fungal genomes.</title>
        <authorList>
            <person name="Floudas D."/>
            <person name="Binder M."/>
            <person name="Riley R."/>
            <person name="Barry K."/>
            <person name="Blanchette R.A."/>
            <person name="Henrissat B."/>
            <person name="Martinez A.T."/>
            <person name="Otillar R."/>
            <person name="Spatafora J.W."/>
            <person name="Yadav J.S."/>
            <person name="Aerts A."/>
            <person name="Benoit I."/>
            <person name="Boyd A."/>
            <person name="Carlson A."/>
            <person name="Copeland A."/>
            <person name="Coutinho P.M."/>
            <person name="de Vries R.P."/>
            <person name="Ferreira P."/>
            <person name="Findley K."/>
            <person name="Foster B."/>
            <person name="Gaskell J."/>
            <person name="Glotzer D."/>
            <person name="Gorecki P."/>
            <person name="Heitman J."/>
            <person name="Hesse C."/>
            <person name="Hori C."/>
            <person name="Igarashi K."/>
            <person name="Jurgens J.A."/>
            <person name="Kallen N."/>
            <person name="Kersten P."/>
            <person name="Kohler A."/>
            <person name="Kuees U."/>
            <person name="Kumar T.K.A."/>
            <person name="Kuo A."/>
            <person name="LaButti K."/>
            <person name="Larrondo L.F."/>
            <person name="Lindquist E."/>
            <person name="Ling A."/>
            <person name="Lombard V."/>
            <person name="Lucas S."/>
            <person name="Lundell T."/>
            <person name="Martin R."/>
            <person name="McLaughlin D.J."/>
            <person name="Morgenstern I."/>
            <person name="Morin E."/>
            <person name="Murat C."/>
            <person name="Nagy L.G."/>
            <person name="Nolan M."/>
            <person name="Ohm R.A."/>
            <person name="Patyshakuliyeva A."/>
            <person name="Rokas A."/>
            <person name="Ruiz-Duenas F.J."/>
            <person name="Sabat G."/>
            <person name="Salamov A."/>
            <person name="Samejima M."/>
            <person name="Schmutz J."/>
            <person name="Slot J.C."/>
            <person name="St John F."/>
            <person name="Stenlid J."/>
            <person name="Sun H."/>
            <person name="Sun S."/>
            <person name="Syed K."/>
            <person name="Tsang A."/>
            <person name="Wiebenga A."/>
            <person name="Young D."/>
            <person name="Pisabarro A."/>
            <person name="Eastwood D.C."/>
            <person name="Martin F."/>
            <person name="Cullen D."/>
            <person name="Grigoriev I.V."/>
            <person name="Hibbett D.S."/>
        </authorList>
    </citation>
    <scope>NUCLEOTIDE SEQUENCE</scope>
    <source>
        <strain evidence="6">FP-58527</strain>
    </source>
</reference>
<dbReference type="STRING" id="743788.S8DRV6"/>
<feature type="compositionally biased region" description="Polar residues" evidence="3">
    <location>
        <begin position="335"/>
        <end position="345"/>
    </location>
</feature>
<dbReference type="InterPro" id="IPR036910">
    <property type="entry name" value="HMG_box_dom_sf"/>
</dbReference>
<feature type="domain" description="HMG box" evidence="4">
    <location>
        <begin position="227"/>
        <end position="299"/>
    </location>
</feature>
<dbReference type="eggNOG" id="KOG0381">
    <property type="taxonomic scope" value="Eukaryota"/>
</dbReference>
<sequence length="358" mass="40198">MPSGAMQLWDSPAAQPAVLTHPAVPFPSLSEDAYATQRQRVNSRRGLTPVTQLFQSSSAPSISHARPPPLSRGYSRRAESISEHDDATIRIQKKKRAGSEEESLGAVPKRAETPPLKSTLRPPKLAPSAWQLYFTDWIARHQASSSKKLNVAQAAKEAGQEYAKLSDAEKEPYKRRSQEAKEMRERELAAYMKTLTPEDIKRENVFRTAQRRAGKSRKGNIKDPNAPKKPLSAYFMFLQRIRSDPELVKEVFGDETETTKQSVLAAGKWRSMTDEERKPFLAQAEQEKLEYESARKMYEEGTTGYGTSINFSILPSSPINSMPFPRSARQPKQEPVSSESESDGFTTDDGPDLPRRRS</sequence>
<dbReference type="Gene3D" id="1.10.30.10">
    <property type="entry name" value="High mobility group box domain"/>
    <property type="match status" value="2"/>
</dbReference>
<feature type="DNA-binding region" description="HMG box" evidence="2">
    <location>
        <begin position="123"/>
        <end position="192"/>
    </location>
</feature>
<dbReference type="SUPFAM" id="SSF47095">
    <property type="entry name" value="HMG-box"/>
    <property type="match status" value="2"/>
</dbReference>
<dbReference type="InterPro" id="IPR050342">
    <property type="entry name" value="HMGB"/>
</dbReference>
<dbReference type="EMBL" id="KE504196">
    <property type="protein sequence ID" value="EPS96001.1"/>
    <property type="molecule type" value="Genomic_DNA"/>
</dbReference>
<feature type="region of interest" description="Disordered" evidence="3">
    <location>
        <begin position="53"/>
        <end position="122"/>
    </location>
</feature>
<dbReference type="Pfam" id="PF00505">
    <property type="entry name" value="HMG_box"/>
    <property type="match status" value="1"/>
</dbReference>
<name>S8DRV6_FOMSC</name>
<feature type="compositionally biased region" description="Basic and acidic residues" evidence="3">
    <location>
        <begin position="76"/>
        <end position="88"/>
    </location>
</feature>
<accession>S8DRV6</accession>
<feature type="compositionally biased region" description="Polar residues" evidence="3">
    <location>
        <begin position="309"/>
        <end position="320"/>
    </location>
</feature>
<dbReference type="GO" id="GO:0005634">
    <property type="term" value="C:nucleus"/>
    <property type="evidence" value="ECO:0007669"/>
    <property type="project" value="UniProtKB-UniRule"/>
</dbReference>
<dbReference type="Pfam" id="PF09011">
    <property type="entry name" value="HMG_box_2"/>
    <property type="match status" value="1"/>
</dbReference>
<dbReference type="PANTHER" id="PTHR48112:SF22">
    <property type="entry name" value="MITOCHONDRIAL TRANSCRIPTION FACTOR A, ISOFORM B"/>
    <property type="match status" value="1"/>
</dbReference>
<dbReference type="Proteomes" id="UP000015241">
    <property type="component" value="Unassembled WGS sequence"/>
</dbReference>